<dbReference type="PANTHER" id="PTHR11157:SF11">
    <property type="entry name" value="ELONGATION OF FATTY ACIDS PROTEIN 3-LIKE"/>
    <property type="match status" value="1"/>
</dbReference>
<evidence type="ECO:0000256" key="7">
    <source>
        <dbReference type="ARBA" id="ARBA00023098"/>
    </source>
</evidence>
<feature type="transmembrane region" description="Helical" evidence="10">
    <location>
        <begin position="21"/>
        <end position="46"/>
    </location>
</feature>
<evidence type="ECO:0000256" key="4">
    <source>
        <dbReference type="ARBA" id="ARBA00022692"/>
    </source>
</evidence>
<evidence type="ECO:0000256" key="6">
    <source>
        <dbReference type="ARBA" id="ARBA00022989"/>
    </source>
</evidence>
<evidence type="ECO:0000256" key="8">
    <source>
        <dbReference type="ARBA" id="ARBA00023136"/>
    </source>
</evidence>
<evidence type="ECO:0000313" key="11">
    <source>
        <dbReference type="EMBL" id="MBW88445.1"/>
    </source>
</evidence>
<dbReference type="Pfam" id="PF01151">
    <property type="entry name" value="ELO"/>
    <property type="match status" value="1"/>
</dbReference>
<organism evidence="11">
    <name type="scientific">Rhizophora mucronata</name>
    <name type="common">Asiatic mangrove</name>
    <dbReference type="NCBI Taxonomy" id="61149"/>
    <lineage>
        <taxon>Eukaryota</taxon>
        <taxon>Viridiplantae</taxon>
        <taxon>Streptophyta</taxon>
        <taxon>Embryophyta</taxon>
        <taxon>Tracheophyta</taxon>
        <taxon>Spermatophyta</taxon>
        <taxon>Magnoliopsida</taxon>
        <taxon>eudicotyledons</taxon>
        <taxon>Gunneridae</taxon>
        <taxon>Pentapetalae</taxon>
        <taxon>rosids</taxon>
        <taxon>fabids</taxon>
        <taxon>Malpighiales</taxon>
        <taxon>Rhizophoraceae</taxon>
        <taxon>Rhizophora</taxon>
    </lineage>
</organism>
<keyword evidence="4 10" id="KW-0812">Transmembrane</keyword>
<feature type="transmembrane region" description="Helical" evidence="10">
    <location>
        <begin position="58"/>
        <end position="78"/>
    </location>
</feature>
<dbReference type="InterPro" id="IPR002076">
    <property type="entry name" value="ELO_fam"/>
</dbReference>
<keyword evidence="8 10" id="KW-0472">Membrane</keyword>
<dbReference type="GO" id="GO:0005789">
    <property type="term" value="C:endoplasmic reticulum membrane"/>
    <property type="evidence" value="ECO:0007669"/>
    <property type="project" value="TreeGrafter"/>
</dbReference>
<sequence length="99" mass="10844">MVYSVVYGYRFWTAIGLPSACFPFVVSCQIVLLGCNLICHVGVLLLHFMKGGCNGIGAWVFSSVLNGAILLLFLNFYVKRHLVKRKQGTGNASMVVEAD</sequence>
<dbReference type="GO" id="GO:0019367">
    <property type="term" value="P:fatty acid elongation, saturated fatty acid"/>
    <property type="evidence" value="ECO:0007669"/>
    <property type="project" value="TreeGrafter"/>
</dbReference>
<name>A0A2P2J4R4_RHIMU</name>
<accession>A0A2P2J4R4</accession>
<protein>
    <submittedName>
        <fullName evidence="11">Uncharacterized protein MANES_13G135800</fullName>
    </submittedName>
</protein>
<keyword evidence="3" id="KW-0808">Transferase</keyword>
<dbReference type="GO" id="GO:0034625">
    <property type="term" value="P:fatty acid elongation, monounsaturated fatty acid"/>
    <property type="evidence" value="ECO:0007669"/>
    <property type="project" value="TreeGrafter"/>
</dbReference>
<dbReference type="PANTHER" id="PTHR11157">
    <property type="entry name" value="FATTY ACID ACYL TRANSFERASE-RELATED"/>
    <property type="match status" value="1"/>
</dbReference>
<dbReference type="AlphaFoldDB" id="A0A2P2J4R4"/>
<keyword evidence="9" id="KW-0275">Fatty acid biosynthesis</keyword>
<evidence type="ECO:0000256" key="5">
    <source>
        <dbReference type="ARBA" id="ARBA00022832"/>
    </source>
</evidence>
<keyword evidence="5" id="KW-0276">Fatty acid metabolism</keyword>
<dbReference type="GO" id="GO:0030148">
    <property type="term" value="P:sphingolipid biosynthetic process"/>
    <property type="evidence" value="ECO:0007669"/>
    <property type="project" value="TreeGrafter"/>
</dbReference>
<keyword evidence="6 10" id="KW-1133">Transmembrane helix</keyword>
<dbReference type="GO" id="GO:0009922">
    <property type="term" value="F:fatty acid elongase activity"/>
    <property type="evidence" value="ECO:0007669"/>
    <property type="project" value="InterPro"/>
</dbReference>
<evidence type="ECO:0000256" key="10">
    <source>
        <dbReference type="SAM" id="Phobius"/>
    </source>
</evidence>
<dbReference type="GO" id="GO:0034626">
    <property type="term" value="P:fatty acid elongation, polyunsaturated fatty acid"/>
    <property type="evidence" value="ECO:0007669"/>
    <property type="project" value="TreeGrafter"/>
</dbReference>
<dbReference type="EMBL" id="GGEC01007962">
    <property type="protein sequence ID" value="MBW88445.1"/>
    <property type="molecule type" value="Transcribed_RNA"/>
</dbReference>
<reference evidence="11" key="1">
    <citation type="submission" date="2018-02" db="EMBL/GenBank/DDBJ databases">
        <title>Rhizophora mucronata_Transcriptome.</title>
        <authorList>
            <person name="Meera S.P."/>
            <person name="Sreeshan A."/>
            <person name="Augustine A."/>
        </authorList>
    </citation>
    <scope>NUCLEOTIDE SEQUENCE</scope>
    <source>
        <tissue evidence="11">Leaf</tissue>
    </source>
</reference>
<evidence type="ECO:0000256" key="3">
    <source>
        <dbReference type="ARBA" id="ARBA00022679"/>
    </source>
</evidence>
<evidence type="ECO:0000256" key="9">
    <source>
        <dbReference type="ARBA" id="ARBA00023160"/>
    </source>
</evidence>
<keyword evidence="7" id="KW-0443">Lipid metabolism</keyword>
<evidence type="ECO:0000256" key="1">
    <source>
        <dbReference type="ARBA" id="ARBA00004141"/>
    </source>
</evidence>
<keyword evidence="2" id="KW-0444">Lipid biosynthesis</keyword>
<dbReference type="GO" id="GO:0042761">
    <property type="term" value="P:very long-chain fatty acid biosynthetic process"/>
    <property type="evidence" value="ECO:0007669"/>
    <property type="project" value="TreeGrafter"/>
</dbReference>
<evidence type="ECO:0000256" key="2">
    <source>
        <dbReference type="ARBA" id="ARBA00022516"/>
    </source>
</evidence>
<proteinExistence type="predicted"/>
<comment type="subcellular location">
    <subcellularLocation>
        <location evidence="1">Membrane</location>
        <topology evidence="1">Multi-pass membrane protein</topology>
    </subcellularLocation>
</comment>